<dbReference type="Gene3D" id="3.40.630.40">
    <property type="entry name" value="Zn-dependent exopeptidases"/>
    <property type="match status" value="1"/>
</dbReference>
<dbReference type="InterPro" id="IPR007709">
    <property type="entry name" value="N-FG_amidohydro"/>
</dbReference>
<dbReference type="RefSeq" id="WP_147122747.1">
    <property type="nucleotide sequence ID" value="NZ_VOPY01000002.1"/>
</dbReference>
<dbReference type="OrthoDB" id="9802050at2"/>
<dbReference type="Pfam" id="PF05013">
    <property type="entry name" value="FGase"/>
    <property type="match status" value="1"/>
</dbReference>
<dbReference type="GO" id="GO:0016787">
    <property type="term" value="F:hydrolase activity"/>
    <property type="evidence" value="ECO:0007669"/>
    <property type="project" value="UniProtKB-KW"/>
</dbReference>
<accession>A0A5C6U708</accession>
<proteinExistence type="predicted"/>
<keyword evidence="2" id="KW-1185">Reference proteome</keyword>
<keyword evidence="1" id="KW-0378">Hydrolase</keyword>
<organism evidence="1 2">
    <name type="scientific">Flavisphingopyxis soli</name>
    <dbReference type="NCBI Taxonomy" id="2601267"/>
    <lineage>
        <taxon>Bacteria</taxon>
        <taxon>Pseudomonadati</taxon>
        <taxon>Pseudomonadota</taxon>
        <taxon>Alphaproteobacteria</taxon>
        <taxon>Sphingomonadales</taxon>
        <taxon>Sphingopyxidaceae</taxon>
        <taxon>Flavisphingopyxis</taxon>
    </lineage>
</organism>
<reference evidence="1 2" key="1">
    <citation type="submission" date="2019-08" db="EMBL/GenBank/DDBJ databases">
        <title>Sphingorhabdus soil sp. nov., isolated from arctic soil.</title>
        <authorList>
            <person name="Liu Y."/>
        </authorList>
    </citation>
    <scope>NUCLEOTIDE SEQUENCE [LARGE SCALE GENOMIC DNA]</scope>
    <source>
        <strain evidence="1 2">D-2Q-5-6</strain>
    </source>
</reference>
<evidence type="ECO:0000313" key="1">
    <source>
        <dbReference type="EMBL" id="TXC68793.1"/>
    </source>
</evidence>
<dbReference type="SUPFAM" id="SSF53187">
    <property type="entry name" value="Zn-dependent exopeptidases"/>
    <property type="match status" value="1"/>
</dbReference>
<name>A0A5C6U708_9SPHN</name>
<dbReference type="AlphaFoldDB" id="A0A5C6U708"/>
<dbReference type="Proteomes" id="UP000321129">
    <property type="component" value="Unassembled WGS sequence"/>
</dbReference>
<sequence length="281" mass="29437">MIEEQRYFAWHGGPTALSPVVLAVPHAGRDYPAPLIAQARVPVATLRALEDRYADRLIARAVADGFPVLVATAPRALVDLNRDPDDRDDRGPSRVAGRRAAAGMGVFPRSVPSVGDLWRAPFDPGELDARIAQVHRPYHAALAAALSAARTRHGVALLLDVHSMPRRAGRGWPRSADIVLGDRSGTSAAKAFVREAEALIGAAGLSCARNTPYAGGYTTLRHGNPAKDVHAIQVEVARDLYLDSDGAPVLAGVERVADLIAQIAGALAAAAGGAASLEAAE</sequence>
<protein>
    <submittedName>
        <fullName evidence="1">N-formylglutamate amidohydrolase</fullName>
    </submittedName>
</protein>
<gene>
    <name evidence="1" type="ORF">FSZ31_07405</name>
</gene>
<evidence type="ECO:0000313" key="2">
    <source>
        <dbReference type="Proteomes" id="UP000321129"/>
    </source>
</evidence>
<dbReference type="EMBL" id="VOPY01000002">
    <property type="protein sequence ID" value="TXC68793.1"/>
    <property type="molecule type" value="Genomic_DNA"/>
</dbReference>
<comment type="caution">
    <text evidence="1">The sequence shown here is derived from an EMBL/GenBank/DDBJ whole genome shotgun (WGS) entry which is preliminary data.</text>
</comment>